<feature type="compositionally biased region" description="Polar residues" evidence="1">
    <location>
        <begin position="49"/>
        <end position="68"/>
    </location>
</feature>
<proteinExistence type="predicted"/>
<feature type="region of interest" description="Disordered" evidence="1">
    <location>
        <begin position="1"/>
        <end position="26"/>
    </location>
</feature>
<organism evidence="2">
    <name type="scientific">Myoviridae sp. ctzS633</name>
    <dbReference type="NCBI Taxonomy" id="2825212"/>
    <lineage>
        <taxon>Viruses</taxon>
        <taxon>Duplodnaviria</taxon>
        <taxon>Heunggongvirae</taxon>
        <taxon>Uroviricota</taxon>
        <taxon>Caudoviricetes</taxon>
    </lineage>
</organism>
<protein>
    <submittedName>
        <fullName evidence="2">Uncharacterized protein</fullName>
    </submittedName>
</protein>
<sequence>MKTVPILGNGSSSKKGNASAAQEAVNELRGNTAQDYLNAFGQFGKSSGAPGTNSGSQYPNANSSSLQGTIDPDRGGSASIPGSSPNTFQDPTVSSGGSSGGSGGGYYSSSARAQYTAPTLPTATSQEAYIKAMYDASLKAQEEALRASYEKNTGALDYQQGKLAPTYDAAANNAAAQAAIQRASFNESANASGLNTGAGGQAELSMRNAEAANISAIRKAQADAQAELDYQRSQLTLEYQNAIREAIAKNELEKAQALYEEAKRVDESLVSTGINQANLNWQIWRYNNG</sequence>
<feature type="region of interest" description="Disordered" evidence="1">
    <location>
        <begin position="41"/>
        <end position="106"/>
    </location>
</feature>
<feature type="compositionally biased region" description="Low complexity" evidence="1">
    <location>
        <begin position="8"/>
        <end position="21"/>
    </location>
</feature>
<feature type="compositionally biased region" description="Polar residues" evidence="1">
    <location>
        <begin position="80"/>
        <end position="93"/>
    </location>
</feature>
<feature type="compositionally biased region" description="Gly residues" evidence="1">
    <location>
        <begin position="97"/>
        <end position="106"/>
    </location>
</feature>
<reference evidence="2" key="1">
    <citation type="journal article" date="2021" name="Proc. Natl. Acad. Sci. U.S.A.">
        <title>A Catalog of Tens of Thousands of Viruses from Human Metagenomes Reveals Hidden Associations with Chronic Diseases.</title>
        <authorList>
            <person name="Tisza M.J."/>
            <person name="Buck C.B."/>
        </authorList>
    </citation>
    <scope>NUCLEOTIDE SEQUENCE</scope>
    <source>
        <strain evidence="2">CtzS633</strain>
    </source>
</reference>
<name>A0A8S5PSR4_9CAUD</name>
<dbReference type="EMBL" id="BK015505">
    <property type="protein sequence ID" value="DAE10191.1"/>
    <property type="molecule type" value="Genomic_DNA"/>
</dbReference>
<evidence type="ECO:0000313" key="2">
    <source>
        <dbReference type="EMBL" id="DAE10191.1"/>
    </source>
</evidence>
<evidence type="ECO:0000256" key="1">
    <source>
        <dbReference type="SAM" id="MobiDB-lite"/>
    </source>
</evidence>
<accession>A0A8S5PSR4</accession>